<accession>A0A7X0FQZ4</accession>
<proteinExistence type="predicted"/>
<dbReference type="Gene3D" id="2.40.50.140">
    <property type="entry name" value="Nucleic acid-binding proteins"/>
    <property type="match status" value="1"/>
</dbReference>
<evidence type="ECO:0000256" key="2">
    <source>
        <dbReference type="PIRNR" id="PIRNR002070"/>
    </source>
</evidence>
<organism evidence="5 6">
    <name type="scientific">Microbacterium thalassium</name>
    <dbReference type="NCBI Taxonomy" id="362649"/>
    <lineage>
        <taxon>Bacteria</taxon>
        <taxon>Bacillati</taxon>
        <taxon>Actinomycetota</taxon>
        <taxon>Actinomycetes</taxon>
        <taxon>Micrococcales</taxon>
        <taxon>Microbacteriaceae</taxon>
        <taxon>Microbacterium</taxon>
    </lineage>
</organism>
<dbReference type="PANTHER" id="PTHR10302:SF0">
    <property type="entry name" value="SINGLE-STRANDED DNA-BINDING PROTEIN, MITOCHONDRIAL"/>
    <property type="match status" value="1"/>
</dbReference>
<feature type="compositionally biased region" description="Basic and acidic residues" evidence="4">
    <location>
        <begin position="113"/>
        <end position="132"/>
    </location>
</feature>
<evidence type="ECO:0000256" key="1">
    <source>
        <dbReference type="ARBA" id="ARBA00023125"/>
    </source>
</evidence>
<dbReference type="PIRSF" id="PIRSF002070">
    <property type="entry name" value="SSB"/>
    <property type="match status" value="1"/>
</dbReference>
<dbReference type="GO" id="GO:0006260">
    <property type="term" value="P:DNA replication"/>
    <property type="evidence" value="ECO:0007669"/>
    <property type="project" value="InterPro"/>
</dbReference>
<dbReference type="InterPro" id="IPR000424">
    <property type="entry name" value="Primosome_PriB/ssb"/>
</dbReference>
<evidence type="ECO:0000313" key="5">
    <source>
        <dbReference type="EMBL" id="MBB6392083.1"/>
    </source>
</evidence>
<dbReference type="PROSITE" id="PS50935">
    <property type="entry name" value="SSB"/>
    <property type="match status" value="1"/>
</dbReference>
<keyword evidence="1 2" id="KW-0238">DNA-binding</keyword>
<dbReference type="Pfam" id="PF00436">
    <property type="entry name" value="SSB"/>
    <property type="match status" value="1"/>
</dbReference>
<reference evidence="5 6" key="1">
    <citation type="submission" date="2020-08" db="EMBL/GenBank/DDBJ databases">
        <title>Sequencing the genomes of 1000 actinobacteria strains.</title>
        <authorList>
            <person name="Klenk H.-P."/>
        </authorList>
    </citation>
    <scope>NUCLEOTIDE SEQUENCE [LARGE SCALE GENOMIC DNA]</scope>
    <source>
        <strain evidence="5 6">DSM 12511</strain>
    </source>
</reference>
<dbReference type="GO" id="GO:0003697">
    <property type="term" value="F:single-stranded DNA binding"/>
    <property type="evidence" value="ECO:0007669"/>
    <property type="project" value="InterPro"/>
</dbReference>
<feature type="region of interest" description="Disordered" evidence="4">
    <location>
        <begin position="109"/>
        <end position="166"/>
    </location>
</feature>
<evidence type="ECO:0000313" key="6">
    <source>
        <dbReference type="Proteomes" id="UP000537775"/>
    </source>
</evidence>
<dbReference type="NCBIfam" id="TIGR00621">
    <property type="entry name" value="ssb"/>
    <property type="match status" value="1"/>
</dbReference>
<comment type="caution">
    <text evidence="5">The sequence shown here is derived from an EMBL/GenBank/DDBJ whole genome shotgun (WGS) entry which is preliminary data.</text>
</comment>
<name>A0A7X0FQZ4_9MICO</name>
<sequence length="166" mass="17648">MITFTGRIGTPPTQKVIAGGTTVTTFRVGSTRRRRDAQTGRWNDDGTSWYTVSAYRRLGDFAAASLRTGEPVVVVGRLKIREWENSGAKGVAIDVDADAIGHDLNWGTSTFAKPERAAAESSAQRDPEEEWARPGGDGEEPDAWVTAPIPAAGAAGGSDPSTETPF</sequence>
<dbReference type="PANTHER" id="PTHR10302">
    <property type="entry name" value="SINGLE-STRANDED DNA-BINDING PROTEIN"/>
    <property type="match status" value="1"/>
</dbReference>
<dbReference type="GO" id="GO:0009295">
    <property type="term" value="C:nucleoid"/>
    <property type="evidence" value="ECO:0007669"/>
    <property type="project" value="TreeGrafter"/>
</dbReference>
<dbReference type="AlphaFoldDB" id="A0A7X0FQZ4"/>
<evidence type="ECO:0000256" key="4">
    <source>
        <dbReference type="SAM" id="MobiDB-lite"/>
    </source>
</evidence>
<dbReference type="CDD" id="cd04496">
    <property type="entry name" value="SSB_OBF"/>
    <property type="match status" value="1"/>
</dbReference>
<dbReference type="Proteomes" id="UP000537775">
    <property type="component" value="Unassembled WGS sequence"/>
</dbReference>
<evidence type="ECO:0000256" key="3">
    <source>
        <dbReference type="RuleBase" id="RU000524"/>
    </source>
</evidence>
<dbReference type="EMBL" id="JACHML010000001">
    <property type="protein sequence ID" value="MBB6392083.1"/>
    <property type="molecule type" value="Genomic_DNA"/>
</dbReference>
<dbReference type="InterPro" id="IPR012340">
    <property type="entry name" value="NA-bd_OB-fold"/>
</dbReference>
<dbReference type="InterPro" id="IPR011344">
    <property type="entry name" value="ssDNA-bd"/>
</dbReference>
<protein>
    <recommendedName>
        <fullName evidence="2 3">Single-stranded DNA-binding protein</fullName>
    </recommendedName>
</protein>
<gene>
    <name evidence="5" type="ORF">HD594_002396</name>
</gene>
<dbReference type="RefSeq" id="WP_184751183.1">
    <property type="nucleotide sequence ID" value="NZ_BAAAJR010000009.1"/>
</dbReference>
<dbReference type="SUPFAM" id="SSF50249">
    <property type="entry name" value="Nucleic acid-binding proteins"/>
    <property type="match status" value="1"/>
</dbReference>
<keyword evidence="6" id="KW-1185">Reference proteome</keyword>